<dbReference type="Proteomes" id="UP001153636">
    <property type="component" value="Chromosome 2"/>
</dbReference>
<evidence type="ECO:0000313" key="4">
    <source>
        <dbReference type="Proteomes" id="UP001153636"/>
    </source>
</evidence>
<proteinExistence type="predicted"/>
<keyword evidence="4" id="KW-1185">Reference proteome</keyword>
<reference evidence="3" key="1">
    <citation type="submission" date="2022-01" db="EMBL/GenBank/DDBJ databases">
        <authorList>
            <person name="King R."/>
        </authorList>
    </citation>
    <scope>NUCLEOTIDE SEQUENCE</scope>
</reference>
<feature type="chain" id="PRO_5040254721" evidence="2">
    <location>
        <begin position="21"/>
        <end position="902"/>
    </location>
</feature>
<feature type="compositionally biased region" description="Polar residues" evidence="1">
    <location>
        <begin position="539"/>
        <end position="548"/>
    </location>
</feature>
<name>A0A9P0CQE9_9CUCU</name>
<dbReference type="AlphaFoldDB" id="A0A9P0CQE9"/>
<evidence type="ECO:0000313" key="3">
    <source>
        <dbReference type="EMBL" id="CAH1106409.1"/>
    </source>
</evidence>
<dbReference type="OrthoDB" id="6363232at2759"/>
<sequence>MLGCRTLLVLLLIALTIATAKEKPRKSSNHLRTVNPDPDDAEYLQVDATGKNVGVRNNNLKRENKSTADDDKPKTLSQQIADGKYGLIHKELFSKPPKRPNILSYEFNPEVPNDNINNLGGLDKNEIWLAENHLLVLKGGGFPPHDDRRDNEESPWAPLDNYKAPLHQVKIPKNPKVPPPFPVQFTENGPLQILGTNSTRTFNGTYEEALNAIPPPEGYPPFAPPFLPQPYNTDSTNTTARPIALPVPFNTPGEYPAGVPFPPSLLNGTLPPSLSYLPPGTVVLPPPGNQTDYPDYDDPSIYYPPPYSFFYPKDNKSLVAAGPLVPGIILPPPPNFFAPLEETHTPNPTRKPNRYRKPTTTQVTIIKSTSSLPTTKKPTSPQKTVKIYPVKNHQYIKEIKITTSTTPVPKKSVTVLPEVFTVPPHSLKYRPPQRKKPGITILKPVSPPKVYVYENEIPNRPFKNYGPPPELNKIAVTSTQVPLRYHTTSHDIETNSVSEDTEQRQNLRKGKFIRTTVKPVQYYFYEEQNKEFETPNRAPKTNSYSDTNEPYYVRPKPIAPVRQRRPQYVYVTAKPYNTQKPRFRFIQQTVNPDSYSIHINNLKNQINKYYTTPRTTYRTVPKPVYQFSFQANNFQQQQQNHFRPSPEVKQQDQFQPIPAKYTVEIQQAIEIVPTEAPNYQSNSRPIYYQHTTERPYYTTPVPEYNREVTPRPKYQQNVATPRPISEYSFEATPNPLYQGYYTKPDENYFDDRTKTYFNMFGRKLPSGTTPLPRIEANPTPQGSYQQRPISLEGDTLVNYVHPRPNINSEAESIHVKDTPSYSNVVRYPSRHPQSNPEVIKAIPIEVPSKETQDGSFISYQLPGDDGAHFYFLTPQLAQRRDQGVGFFYSKARRRRNEKTIDR</sequence>
<organism evidence="3 4">
    <name type="scientific">Psylliodes chrysocephalus</name>
    <dbReference type="NCBI Taxonomy" id="3402493"/>
    <lineage>
        <taxon>Eukaryota</taxon>
        <taxon>Metazoa</taxon>
        <taxon>Ecdysozoa</taxon>
        <taxon>Arthropoda</taxon>
        <taxon>Hexapoda</taxon>
        <taxon>Insecta</taxon>
        <taxon>Pterygota</taxon>
        <taxon>Neoptera</taxon>
        <taxon>Endopterygota</taxon>
        <taxon>Coleoptera</taxon>
        <taxon>Polyphaga</taxon>
        <taxon>Cucujiformia</taxon>
        <taxon>Chrysomeloidea</taxon>
        <taxon>Chrysomelidae</taxon>
        <taxon>Galerucinae</taxon>
        <taxon>Alticini</taxon>
        <taxon>Psylliodes</taxon>
    </lineage>
</organism>
<evidence type="ECO:0000256" key="1">
    <source>
        <dbReference type="SAM" id="MobiDB-lite"/>
    </source>
</evidence>
<feature type="signal peptide" evidence="2">
    <location>
        <begin position="1"/>
        <end position="20"/>
    </location>
</feature>
<protein>
    <submittedName>
        <fullName evidence="3">Uncharacterized protein</fullName>
    </submittedName>
</protein>
<accession>A0A9P0CQE9</accession>
<feature type="region of interest" description="Disordered" evidence="1">
    <location>
        <begin position="531"/>
        <end position="553"/>
    </location>
</feature>
<dbReference type="EMBL" id="OV651814">
    <property type="protein sequence ID" value="CAH1106409.1"/>
    <property type="molecule type" value="Genomic_DNA"/>
</dbReference>
<gene>
    <name evidence="3" type="ORF">PSYICH_LOCUS7544</name>
</gene>
<evidence type="ECO:0000256" key="2">
    <source>
        <dbReference type="SAM" id="SignalP"/>
    </source>
</evidence>
<keyword evidence="2" id="KW-0732">Signal</keyword>